<gene>
    <name evidence="2" type="ORF">ADK41_20530</name>
</gene>
<dbReference type="PATRIC" id="fig|36816.3.peg.4444"/>
<dbReference type="AlphaFoldDB" id="A0A0M8QQN0"/>
<name>A0A0M8QQN0_9ACTN</name>
<feature type="region of interest" description="Disordered" evidence="1">
    <location>
        <begin position="1"/>
        <end position="123"/>
    </location>
</feature>
<evidence type="ECO:0000313" key="3">
    <source>
        <dbReference type="Proteomes" id="UP000037773"/>
    </source>
</evidence>
<accession>A0A0M8QQN0</accession>
<keyword evidence="3" id="KW-1185">Reference proteome</keyword>
<dbReference type="Proteomes" id="UP000037773">
    <property type="component" value="Unassembled WGS sequence"/>
</dbReference>
<sequence length="123" mass="12499">MRFRRTEHRAGVTPPVGHEPRAGPDQHAPFGRTGEGDGVVARAGTEGAAGAGLERGKPAGTCPRPRTSTLRARFARAGPWPGSTTVVPGSASAPGSTARTAGWPADSPQVPDRPSSARVATNG</sequence>
<comment type="caution">
    <text evidence="2">The sequence shown here is derived from an EMBL/GenBank/DDBJ whole genome shotgun (WGS) entry which is preliminary data.</text>
</comment>
<reference evidence="2 3" key="1">
    <citation type="submission" date="2015-07" db="EMBL/GenBank/DDBJ databases">
        <authorList>
            <person name="Noorani M."/>
        </authorList>
    </citation>
    <scope>NUCLEOTIDE SEQUENCE [LARGE SCALE GENOMIC DNA]</scope>
    <source>
        <strain evidence="2 3">NRRL B-24567</strain>
    </source>
</reference>
<dbReference type="EMBL" id="LGCN01000199">
    <property type="protein sequence ID" value="KOT37252.1"/>
    <property type="molecule type" value="Genomic_DNA"/>
</dbReference>
<feature type="compositionally biased region" description="Polar residues" evidence="1">
    <location>
        <begin position="82"/>
        <end position="99"/>
    </location>
</feature>
<protein>
    <submittedName>
        <fullName evidence="2">Uncharacterized protein</fullName>
    </submittedName>
</protein>
<organism evidence="2 3">
    <name type="scientific">Streptomyces caelestis</name>
    <dbReference type="NCBI Taxonomy" id="36816"/>
    <lineage>
        <taxon>Bacteria</taxon>
        <taxon>Bacillati</taxon>
        <taxon>Actinomycetota</taxon>
        <taxon>Actinomycetes</taxon>
        <taxon>Kitasatosporales</taxon>
        <taxon>Streptomycetaceae</taxon>
        <taxon>Streptomyces</taxon>
    </lineage>
</organism>
<evidence type="ECO:0000256" key="1">
    <source>
        <dbReference type="SAM" id="MobiDB-lite"/>
    </source>
</evidence>
<proteinExistence type="predicted"/>
<evidence type="ECO:0000313" key="2">
    <source>
        <dbReference type="EMBL" id="KOT37252.1"/>
    </source>
</evidence>
<feature type="compositionally biased region" description="Low complexity" evidence="1">
    <location>
        <begin position="38"/>
        <end position="52"/>
    </location>
</feature>